<feature type="transmembrane region" description="Helical" evidence="1">
    <location>
        <begin position="47"/>
        <end position="67"/>
    </location>
</feature>
<dbReference type="EMBL" id="CP097635">
    <property type="protein sequence ID" value="URI06853.1"/>
    <property type="molecule type" value="Genomic_DNA"/>
</dbReference>
<dbReference type="RefSeq" id="WP_250195116.1">
    <property type="nucleotide sequence ID" value="NZ_CP097635.1"/>
</dbReference>
<reference evidence="2" key="1">
    <citation type="submission" date="2022-05" db="EMBL/GenBank/DDBJ databases">
        <title>An RpoN-dependent PEP-CTERM gene is involved in floc formation of an Aquincola tertiaricarbonis strain.</title>
        <authorList>
            <person name="Qiu D."/>
            <person name="Xia M."/>
        </authorList>
    </citation>
    <scope>NUCLEOTIDE SEQUENCE</scope>
    <source>
        <strain evidence="2">RN12</strain>
    </source>
</reference>
<keyword evidence="1" id="KW-0812">Transmembrane</keyword>
<keyword evidence="3" id="KW-1185">Reference proteome</keyword>
<organism evidence="2 3">
    <name type="scientific">Aquincola tertiaricarbonis</name>
    <dbReference type="NCBI Taxonomy" id="391953"/>
    <lineage>
        <taxon>Bacteria</taxon>
        <taxon>Pseudomonadati</taxon>
        <taxon>Pseudomonadota</taxon>
        <taxon>Betaproteobacteria</taxon>
        <taxon>Burkholderiales</taxon>
        <taxon>Sphaerotilaceae</taxon>
        <taxon>Aquincola</taxon>
    </lineage>
</organism>
<keyword evidence="1" id="KW-0472">Membrane</keyword>
<sequence>MLANLIVTALGAWGLYFTWTRRSQSGGSLFFDLASSSRNPLAYRFAVGLRLVGFGACLLVGGYRLIFGITA</sequence>
<name>A0ABY4S1Q8_AQUTE</name>
<accession>A0ABY4S1Q8</accession>
<protein>
    <submittedName>
        <fullName evidence="2">Uncharacterized protein</fullName>
    </submittedName>
</protein>
<dbReference type="Proteomes" id="UP001056201">
    <property type="component" value="Chromosome 1"/>
</dbReference>
<proteinExistence type="predicted"/>
<gene>
    <name evidence="2" type="ORF">MW290_13235</name>
</gene>
<evidence type="ECO:0000313" key="3">
    <source>
        <dbReference type="Proteomes" id="UP001056201"/>
    </source>
</evidence>
<evidence type="ECO:0000313" key="2">
    <source>
        <dbReference type="EMBL" id="URI06853.1"/>
    </source>
</evidence>
<keyword evidence="1" id="KW-1133">Transmembrane helix</keyword>
<evidence type="ECO:0000256" key="1">
    <source>
        <dbReference type="SAM" id="Phobius"/>
    </source>
</evidence>